<accession>A0A6I8UUP5</accession>
<dbReference type="GO" id="GO:0000915">
    <property type="term" value="P:actomyosin contractile ring assembly"/>
    <property type="evidence" value="ECO:0007669"/>
    <property type="project" value="TreeGrafter"/>
</dbReference>
<dbReference type="SMART" id="SM00233">
    <property type="entry name" value="PH"/>
    <property type="match status" value="1"/>
</dbReference>
<feature type="region of interest" description="Disordered" evidence="1">
    <location>
        <begin position="256"/>
        <end position="339"/>
    </location>
</feature>
<feature type="region of interest" description="Disordered" evidence="1">
    <location>
        <begin position="923"/>
        <end position="979"/>
    </location>
</feature>
<name>A0A6I8UUP5_DROPS</name>
<feature type="region of interest" description="Disordered" evidence="1">
    <location>
        <begin position="552"/>
        <end position="670"/>
    </location>
</feature>
<proteinExistence type="predicted"/>
<feature type="compositionally biased region" description="Polar residues" evidence="1">
    <location>
        <begin position="1080"/>
        <end position="1100"/>
    </location>
</feature>
<feature type="compositionally biased region" description="Basic residues" evidence="1">
    <location>
        <begin position="381"/>
        <end position="390"/>
    </location>
</feature>
<dbReference type="InterPro" id="IPR011993">
    <property type="entry name" value="PH-like_dom_sf"/>
</dbReference>
<feature type="compositionally biased region" description="Polar residues" evidence="1">
    <location>
        <begin position="43"/>
        <end position="53"/>
    </location>
</feature>
<dbReference type="GO" id="GO:0031106">
    <property type="term" value="P:septin ring organization"/>
    <property type="evidence" value="ECO:0007669"/>
    <property type="project" value="TreeGrafter"/>
</dbReference>
<evidence type="ECO:0000256" key="1">
    <source>
        <dbReference type="SAM" id="MobiDB-lite"/>
    </source>
</evidence>
<dbReference type="InterPro" id="IPR037840">
    <property type="entry name" value="PH_Anillin"/>
</dbReference>
<feature type="region of interest" description="Disordered" evidence="1">
    <location>
        <begin position="368"/>
        <end position="407"/>
    </location>
</feature>
<feature type="region of interest" description="Disordered" evidence="1">
    <location>
        <begin position="840"/>
        <end position="864"/>
    </location>
</feature>
<keyword evidence="3" id="KW-1185">Reference proteome</keyword>
<feature type="compositionally biased region" description="Polar residues" evidence="1">
    <location>
        <begin position="69"/>
        <end position="82"/>
    </location>
</feature>
<dbReference type="CDD" id="cd01263">
    <property type="entry name" value="PH_anillin"/>
    <property type="match status" value="1"/>
</dbReference>
<feature type="domain" description="PH" evidence="2">
    <location>
        <begin position="1463"/>
        <end position="1568"/>
    </location>
</feature>
<dbReference type="InterPro" id="IPR051364">
    <property type="entry name" value="Cytokinesis/Rho-signaling"/>
</dbReference>
<dbReference type="GO" id="GO:0000281">
    <property type="term" value="P:mitotic cytokinesis"/>
    <property type="evidence" value="ECO:0007669"/>
    <property type="project" value="TreeGrafter"/>
</dbReference>
<feature type="region of interest" description="Disordered" evidence="1">
    <location>
        <begin position="1"/>
        <end position="53"/>
    </location>
</feature>
<dbReference type="Proteomes" id="UP000001819">
    <property type="component" value="Chromosome 3"/>
</dbReference>
<feature type="compositionally biased region" description="Low complexity" evidence="1">
    <location>
        <begin position="558"/>
        <end position="572"/>
    </location>
</feature>
<dbReference type="InParanoid" id="A0A6I8UUP5"/>
<dbReference type="Gene3D" id="2.30.29.30">
    <property type="entry name" value="Pleckstrin-homology domain (PH domain)/Phosphotyrosine-binding domain (PTB)"/>
    <property type="match status" value="1"/>
</dbReference>
<evidence type="ECO:0000259" key="2">
    <source>
        <dbReference type="PROSITE" id="PS50003"/>
    </source>
</evidence>
<dbReference type="RefSeq" id="XP_001361079.4">
    <property type="nucleotide sequence ID" value="XM_001361042.4"/>
</dbReference>
<protein>
    <submittedName>
        <fullName evidence="4">Anillin</fullName>
    </submittedName>
</protein>
<gene>
    <name evidence="4" type="primary">LOC4804531</name>
</gene>
<evidence type="ECO:0000313" key="4">
    <source>
        <dbReference type="RefSeq" id="XP_001361079.4"/>
    </source>
</evidence>
<feature type="region of interest" description="Disordered" evidence="1">
    <location>
        <begin position="131"/>
        <end position="187"/>
    </location>
</feature>
<dbReference type="SUPFAM" id="SSF50729">
    <property type="entry name" value="PH domain-like"/>
    <property type="match status" value="1"/>
</dbReference>
<dbReference type="PROSITE" id="PS50003">
    <property type="entry name" value="PH_DOMAIN"/>
    <property type="match status" value="1"/>
</dbReference>
<organism evidence="3 4">
    <name type="scientific">Drosophila pseudoobscura pseudoobscura</name>
    <name type="common">Fruit fly</name>
    <dbReference type="NCBI Taxonomy" id="46245"/>
    <lineage>
        <taxon>Eukaryota</taxon>
        <taxon>Metazoa</taxon>
        <taxon>Ecdysozoa</taxon>
        <taxon>Arthropoda</taxon>
        <taxon>Hexapoda</taxon>
        <taxon>Insecta</taxon>
        <taxon>Pterygota</taxon>
        <taxon>Neoptera</taxon>
        <taxon>Endopterygota</taxon>
        <taxon>Diptera</taxon>
        <taxon>Brachycera</taxon>
        <taxon>Muscomorpha</taxon>
        <taxon>Ephydroidea</taxon>
        <taxon>Drosophilidae</taxon>
        <taxon>Drosophila</taxon>
        <taxon>Sophophora</taxon>
    </lineage>
</organism>
<dbReference type="PANTHER" id="PTHR21538">
    <property type="entry name" value="ANILLIN/RHOTEKIN RTKN"/>
    <property type="match status" value="1"/>
</dbReference>
<feature type="compositionally biased region" description="Low complexity" evidence="1">
    <location>
        <begin position="928"/>
        <end position="943"/>
    </location>
</feature>
<feature type="compositionally biased region" description="Polar residues" evidence="1">
    <location>
        <begin position="1108"/>
        <end position="1144"/>
    </location>
</feature>
<feature type="compositionally biased region" description="Low complexity" evidence="1">
    <location>
        <begin position="605"/>
        <end position="617"/>
    </location>
</feature>
<feature type="compositionally biased region" description="Polar residues" evidence="1">
    <location>
        <begin position="954"/>
        <end position="966"/>
    </location>
</feature>
<feature type="compositionally biased region" description="Acidic residues" evidence="1">
    <location>
        <begin position="21"/>
        <end position="42"/>
    </location>
</feature>
<reference evidence="4" key="2">
    <citation type="submission" date="2025-08" db="UniProtKB">
        <authorList>
            <consortium name="RefSeq"/>
        </authorList>
    </citation>
    <scope>IDENTIFICATION</scope>
    <source>
        <strain evidence="4">MV-25-SWS-2005</strain>
        <tissue evidence="4">Whole body</tissue>
    </source>
</reference>
<dbReference type="GO" id="GO:0005826">
    <property type="term" value="C:actomyosin contractile ring"/>
    <property type="evidence" value="ECO:0007669"/>
    <property type="project" value="TreeGrafter"/>
</dbReference>
<feature type="compositionally biased region" description="Low complexity" evidence="1">
    <location>
        <begin position="846"/>
        <end position="864"/>
    </location>
</feature>
<feature type="region of interest" description="Disordered" evidence="1">
    <location>
        <begin position="1053"/>
        <end position="1144"/>
    </location>
</feature>
<evidence type="ECO:0000313" key="3">
    <source>
        <dbReference type="Proteomes" id="UP000001819"/>
    </source>
</evidence>
<dbReference type="PANTHER" id="PTHR21538:SF23">
    <property type="entry name" value="ANILLIN"/>
    <property type="match status" value="1"/>
</dbReference>
<dbReference type="Pfam" id="PF00169">
    <property type="entry name" value="PH"/>
    <property type="match status" value="1"/>
</dbReference>
<dbReference type="InterPro" id="IPR001849">
    <property type="entry name" value="PH_domain"/>
</dbReference>
<feature type="compositionally biased region" description="Polar residues" evidence="1">
    <location>
        <begin position="624"/>
        <end position="639"/>
    </location>
</feature>
<dbReference type="FunCoup" id="A0A6I8UUP5">
    <property type="interactions" value="39"/>
</dbReference>
<sequence length="1577" mass="176116">MATVFGASKSKFPKNVVPDVVAEEEEEEEEEEDDDDEEEDSAESGSTTSFSLQECINEFRARRIRRVSTQSRDCDNNHNMPSEDQPVRVRGTSADADLINQNRCNKAQERKGKPCKNGFCYCFTSDSGDCASTAPTRESHVRQPRRSRRSESTKAASASMPLVQNHLDSQRQQVGRRHSEPPNVKQTSNIPLTAISSICAVGDDAPLIQIIQELRDNCVVSEVRVNRQKLPGSGCQPRSSPVKTCKVKAYDPITYKPTAPALSNISEQDSALEEEPEMAQTEQPTSLQSARQSSRSRRSSGAGGRLLQKRLSQGLGNFKTRDCQEPPPKPPRRSCQSLDGKFSLSSLASTTPSVREAERVLDEFLRQRGVTVPSSNNNSPRKNKKSKRRSYPMAEVEKPRRSRQLPTCPSLSDIERVVESKRGSNYARNIQQASSKGKNAVADKPMKEILLGWTEPKINDMLNYENKRSTHFKTQAPMAEPQVAIGWQLPQPVVPKISLDTVDGSMCENLASNIDRKHTPIKYPRGIKSAGGQASHKFIWGEQLRNFSPLKAANKQPTLKTKSKNFLNNSKNKILRFVSPKKSNHPENPARRPTPTPRLCTVGVQTSTSQLDLQSQSPPGSYHSPMQSTPSATTTSTRQQPDKESSGDQPYFDFERKIEAPNPPKKMPRATNRARKLNFHTEAEAPTTYRSFHKDLDQDVTITKMGYLLSNIRAKLEASDDRAVRTFRDSSRVEAIERQKESFDCIDGPHSLSATSATTQYQRDATYVATTQYPRDTESAATSQYPRDTTFVRSTQSKRDTTFVVPTRHQRDLDCEPIYSEIEEDCLRIRGSPQYEVRTAVERQPSDAQTSSSTATGSESTAAVSDLSVPADLSILYARVQKPQKKPQPSLPPVNLTAQPVALGQCLQESLKSGSFFKFMPLPDEPSSECSRSESTSETTDSSVIRKPKPTSPPMHQSLNNINERNSPPKKNRNLSRSDLSLQRSQIFLDNFCRSELVLDQDEQVNTRLEKIPNTCLRASSPRNEDAVSYDMPEGLYDDYAIEDASAGSSFVTNDYGSCQIEPPPPPSENQSTPKKKSQRYTTKPPSNLSIDINDATQSPARPFGHNLSHSCPTTPQQPAKPSAQLAHNSSSLGELVQSLPSPTDSQLMSVSALARYRLLKDALRRSYRKGKDFFLAEKHRLTHSLNMSRDQSNQTDGELDSSTYYASFNLDCLLNESLTTSEQLAQAVSICRKMPELEISNEMVEAERLLLFSTLRQSSPADPCQASDAVLAARRQAQCVLIDAMQLPVRSDASQDMFFNYHYICTYEFEGRICSTQSVECQNGVALFRDCGLEFYSAGPVEAMELRCQIFMFRLRKISTLSLEPAKTVKRGTSNLCSSTSSCSGSSAGERVVSRFRLHASFCLRAIDLAPFELLASETQASDRICLRSSRSWQLPLTTHTKSTNLAPEISVTGRVEVRLPKSHYSGYLNVEDPQRKHHWNRRWCTLDGVQLSVWQHEDDLSEQPPLFSLQLQECPQASIAAAPRELCARARSFLLREKKAALGFFFAADTQPELDEWLLHLNESLSFAKRWLVAP</sequence>
<dbReference type="KEGG" id="dpo:4804531"/>
<reference evidence="3" key="1">
    <citation type="submission" date="2024-06" db="UniProtKB">
        <authorList>
            <consortium name="RefSeq"/>
        </authorList>
    </citation>
    <scope>NUCLEOTIDE SEQUENCE [LARGE SCALE GENOMIC DNA]</scope>
    <source>
        <strain evidence="3">MV2-25</strain>
    </source>
</reference>
<feature type="region of interest" description="Disordered" evidence="1">
    <location>
        <begin position="69"/>
        <end position="89"/>
    </location>
</feature>